<keyword evidence="3 6" id="KW-0812">Transmembrane</keyword>
<evidence type="ECO:0000256" key="7">
    <source>
        <dbReference type="SAM" id="MobiDB-lite"/>
    </source>
</evidence>
<feature type="signal peptide" evidence="8">
    <location>
        <begin position="1"/>
        <end position="25"/>
    </location>
</feature>
<dbReference type="Pfam" id="PF02104">
    <property type="entry name" value="SURF1"/>
    <property type="match status" value="1"/>
</dbReference>
<comment type="caution">
    <text evidence="9">The sequence shown here is derived from an EMBL/GenBank/DDBJ whole genome shotgun (WGS) entry which is preliminary data.</text>
</comment>
<feature type="chain" id="PRO_5046151916" description="SURF1-like protein" evidence="8">
    <location>
        <begin position="26"/>
        <end position="289"/>
    </location>
</feature>
<dbReference type="PROSITE" id="PS50895">
    <property type="entry name" value="SURF1"/>
    <property type="match status" value="1"/>
</dbReference>
<evidence type="ECO:0000313" key="10">
    <source>
        <dbReference type="Proteomes" id="UP001197247"/>
    </source>
</evidence>
<keyword evidence="6" id="KW-1003">Cell membrane</keyword>
<dbReference type="PANTHER" id="PTHR23427">
    <property type="entry name" value="SURFEIT LOCUS PROTEIN"/>
    <property type="match status" value="1"/>
</dbReference>
<dbReference type="CDD" id="cd06662">
    <property type="entry name" value="SURF1"/>
    <property type="match status" value="1"/>
</dbReference>
<keyword evidence="8" id="KW-0732">Signal</keyword>
<reference evidence="9 10" key="1">
    <citation type="submission" date="2021-05" db="EMBL/GenBank/DDBJ databases">
        <title>Kineosporia and Streptomyces sp. nov. two new marine actinobacteria isolated from Coral.</title>
        <authorList>
            <person name="Buangrab K."/>
            <person name="Sutthacheep M."/>
            <person name="Yeemin T."/>
            <person name="Harunari E."/>
            <person name="Igarashi Y."/>
            <person name="Kanchanasin P."/>
            <person name="Tanasupawat S."/>
            <person name="Phongsopitanun W."/>
        </authorList>
    </citation>
    <scope>NUCLEOTIDE SEQUENCE [LARGE SCALE GENOMIC DNA]</scope>
    <source>
        <strain evidence="9 10">J2-2</strain>
    </source>
</reference>
<evidence type="ECO:0000256" key="3">
    <source>
        <dbReference type="ARBA" id="ARBA00022692"/>
    </source>
</evidence>
<accession>A0ABS5TA41</accession>
<name>A0ABS5TA41_9ACTN</name>
<evidence type="ECO:0000313" key="9">
    <source>
        <dbReference type="EMBL" id="MBT0767910.1"/>
    </source>
</evidence>
<evidence type="ECO:0000256" key="6">
    <source>
        <dbReference type="RuleBase" id="RU363076"/>
    </source>
</evidence>
<proteinExistence type="inferred from homology"/>
<evidence type="ECO:0000256" key="8">
    <source>
        <dbReference type="SAM" id="SignalP"/>
    </source>
</evidence>
<dbReference type="Proteomes" id="UP001197247">
    <property type="component" value="Unassembled WGS sequence"/>
</dbReference>
<evidence type="ECO:0000256" key="5">
    <source>
        <dbReference type="ARBA" id="ARBA00023136"/>
    </source>
</evidence>
<dbReference type="InterPro" id="IPR002994">
    <property type="entry name" value="Surf1/Shy1"/>
</dbReference>
<dbReference type="EMBL" id="JAHBAY010000001">
    <property type="protein sequence ID" value="MBT0767910.1"/>
    <property type="molecule type" value="Genomic_DNA"/>
</dbReference>
<dbReference type="PANTHER" id="PTHR23427:SF2">
    <property type="entry name" value="SURFEIT LOCUS PROTEIN 1"/>
    <property type="match status" value="1"/>
</dbReference>
<keyword evidence="4 6" id="KW-1133">Transmembrane helix</keyword>
<evidence type="ECO:0000256" key="4">
    <source>
        <dbReference type="ARBA" id="ARBA00022989"/>
    </source>
</evidence>
<keyword evidence="5 6" id="KW-0472">Membrane</keyword>
<feature type="transmembrane region" description="Helical" evidence="6">
    <location>
        <begin position="222"/>
        <end position="239"/>
    </location>
</feature>
<evidence type="ECO:0000256" key="2">
    <source>
        <dbReference type="ARBA" id="ARBA00007165"/>
    </source>
</evidence>
<keyword evidence="10" id="KW-1185">Reference proteome</keyword>
<protein>
    <recommendedName>
        <fullName evidence="6">SURF1-like protein</fullName>
    </recommendedName>
</protein>
<feature type="compositionally biased region" description="Acidic residues" evidence="7">
    <location>
        <begin position="252"/>
        <end position="269"/>
    </location>
</feature>
<feature type="region of interest" description="Disordered" evidence="7">
    <location>
        <begin position="250"/>
        <end position="289"/>
    </location>
</feature>
<dbReference type="RefSeq" id="WP_214154177.1">
    <property type="nucleotide sequence ID" value="NZ_JAHBAY010000001.1"/>
</dbReference>
<gene>
    <name evidence="9" type="ORF">KIH74_03185</name>
</gene>
<comment type="similarity">
    <text evidence="2 6">Belongs to the SURF1 family.</text>
</comment>
<comment type="caution">
    <text evidence="6">Lacks conserved residue(s) required for the propagation of feature annotation.</text>
</comment>
<dbReference type="InterPro" id="IPR045214">
    <property type="entry name" value="Surf1/Surf4"/>
</dbReference>
<evidence type="ECO:0000256" key="1">
    <source>
        <dbReference type="ARBA" id="ARBA00004370"/>
    </source>
</evidence>
<organism evidence="9 10">
    <name type="scientific">Kineosporia corallincola</name>
    <dbReference type="NCBI Taxonomy" id="2835133"/>
    <lineage>
        <taxon>Bacteria</taxon>
        <taxon>Bacillati</taxon>
        <taxon>Actinomycetota</taxon>
        <taxon>Actinomycetes</taxon>
        <taxon>Kineosporiales</taxon>
        <taxon>Kineosporiaceae</taxon>
        <taxon>Kineosporia</taxon>
    </lineage>
</organism>
<sequence>MLRTALKPRWLALLVVMLLAASAMAKLGEWQLERARSHGESAEQAEQAQRSSTTTPLAEVIRASETFPKTALNKKITATGHWDAENQLLVADRELDGRSGLWVLTPLITADGTTVPVVRGWVPSAGDAAAAAPSDDTEVTVTGLLEPGEAPASRAPGETSGLPDGQIDRVAVAQLAALWPQPMITGFVVLDGESPASQNAPAQVPPPTSDGALDWGNLSYAIQWWAFAVIALLFWFRLVRDDHRGLLRRHDEDEDDADGEDAEDDDAADESVTGDAGATRGAVVGVRET</sequence>
<comment type="subcellular location">
    <subcellularLocation>
        <location evidence="6">Cell membrane</location>
        <topology evidence="6">Multi-pass membrane protein</topology>
    </subcellularLocation>
    <subcellularLocation>
        <location evidence="1">Membrane</location>
    </subcellularLocation>
</comment>